<evidence type="ECO:0000256" key="2">
    <source>
        <dbReference type="ARBA" id="ARBA00007838"/>
    </source>
</evidence>
<dbReference type="Pfam" id="PF17800">
    <property type="entry name" value="NPL"/>
    <property type="match status" value="1"/>
</dbReference>
<dbReference type="PIRSF" id="PIRSF001473">
    <property type="entry name" value="FK506-bp_FPR3"/>
    <property type="match status" value="1"/>
</dbReference>
<keyword evidence="10" id="KW-1185">Reference proteome</keyword>
<feature type="compositionally biased region" description="Low complexity" evidence="7">
    <location>
        <begin position="200"/>
        <end position="217"/>
    </location>
</feature>
<dbReference type="SUPFAM" id="SSF54534">
    <property type="entry name" value="FKBP-like"/>
    <property type="match status" value="1"/>
</dbReference>
<comment type="similarity">
    <text evidence="2">Belongs to the FKBP-type PPIase family. FKBP3/4 subfamily.</text>
</comment>
<evidence type="ECO:0000313" key="10">
    <source>
        <dbReference type="Proteomes" id="UP000245383"/>
    </source>
</evidence>
<dbReference type="InterPro" id="IPR046357">
    <property type="entry name" value="PPIase_dom_sf"/>
</dbReference>
<feature type="compositionally biased region" description="Basic and acidic residues" evidence="7">
    <location>
        <begin position="218"/>
        <end position="239"/>
    </location>
</feature>
<dbReference type="EMBL" id="MBFR01000156">
    <property type="protein sequence ID" value="PVU92596.1"/>
    <property type="molecule type" value="Genomic_DNA"/>
</dbReference>
<dbReference type="GO" id="GO:0000785">
    <property type="term" value="C:chromatin"/>
    <property type="evidence" value="ECO:0007669"/>
    <property type="project" value="TreeGrafter"/>
</dbReference>
<dbReference type="PANTHER" id="PTHR43811">
    <property type="entry name" value="FKBP-TYPE PEPTIDYL-PROLYL CIS-TRANS ISOMERASE FKPA"/>
    <property type="match status" value="1"/>
</dbReference>
<comment type="caution">
    <text evidence="9">The sequence shown here is derived from an EMBL/GenBank/DDBJ whole genome shotgun (WGS) entry which is preliminary data.</text>
</comment>
<feature type="domain" description="PPIase FKBP-type" evidence="8">
    <location>
        <begin position="265"/>
        <end position="353"/>
    </location>
</feature>
<dbReference type="Proteomes" id="UP000245383">
    <property type="component" value="Unassembled WGS sequence"/>
</dbReference>
<evidence type="ECO:0000256" key="3">
    <source>
        <dbReference type="ARBA" id="ARBA00013194"/>
    </source>
</evidence>
<keyword evidence="4 6" id="KW-0697">Rotamase</keyword>
<dbReference type="AlphaFoldDB" id="A0A2T9YJS9"/>
<feature type="compositionally biased region" description="Basic and acidic residues" evidence="7">
    <location>
        <begin position="178"/>
        <end position="190"/>
    </location>
</feature>
<dbReference type="EC" id="5.2.1.8" evidence="3 6"/>
<dbReference type="InterPro" id="IPR041232">
    <property type="entry name" value="NPL"/>
</dbReference>
<protein>
    <recommendedName>
        <fullName evidence="3 6">peptidylprolyl isomerase</fullName>
        <ecNumber evidence="3 6">5.2.1.8</ecNumber>
    </recommendedName>
</protein>
<sequence>MDAGFWGLAIKPENSYSQTVDVPFRVTNIALGSEIASKERGSVLITVDDEKFVLCSLTPGSTENQIVDITLNHGEQVTFESTGKNEIHLVGNYVEFDHDQFHGGAGDSEDDSDDDLDSEDFDSDDYDLDGLDSEDYPNGTIEEINESEEDEIKKTQPNKASKKRKDLDTTTQKNTQKVVEETVAKVEPSQKKQNKKAKKAAQQASAEPKPEAAQPKSAPKDTKQKEQKEQQKPKEDAKKPAKKQLPGGLVIEDKKIGTGAPVKKGQRIGMYYVGKLASNGKQFDSCTKGKPFIFTLGRGEVIKGWDMGVAGMLKGGERRLTIPASLGYGSRGAPPDIPGNATLIFDVRVAEIK</sequence>
<dbReference type="PROSITE" id="PS50059">
    <property type="entry name" value="FKBP_PPIASE"/>
    <property type="match status" value="1"/>
</dbReference>
<evidence type="ECO:0000256" key="7">
    <source>
        <dbReference type="SAM" id="MobiDB-lite"/>
    </source>
</evidence>
<proteinExistence type="inferred from homology"/>
<feature type="region of interest" description="Disordered" evidence="7">
    <location>
        <begin position="100"/>
        <end position="247"/>
    </location>
</feature>
<reference evidence="9 10" key="1">
    <citation type="journal article" date="2018" name="MBio">
        <title>Comparative Genomics Reveals the Core Gene Toolbox for the Fungus-Insect Symbiosis.</title>
        <authorList>
            <person name="Wang Y."/>
            <person name="Stata M."/>
            <person name="Wang W."/>
            <person name="Stajich J.E."/>
            <person name="White M.M."/>
            <person name="Moncalvo J.M."/>
        </authorList>
    </citation>
    <scope>NUCLEOTIDE SEQUENCE [LARGE SCALE GENOMIC DNA]</scope>
    <source>
        <strain evidence="9 10">SWE-8-4</strain>
    </source>
</reference>
<dbReference type="PANTHER" id="PTHR43811:SF19">
    <property type="entry name" value="39 KDA FK506-BINDING NUCLEAR PROTEIN"/>
    <property type="match status" value="1"/>
</dbReference>
<evidence type="ECO:0000313" key="9">
    <source>
        <dbReference type="EMBL" id="PVU92596.1"/>
    </source>
</evidence>
<accession>A0A2T9YJS9</accession>
<dbReference type="STRING" id="133385.A0A2T9YJS9"/>
<name>A0A2T9YJS9_9FUNG</name>
<evidence type="ECO:0000256" key="4">
    <source>
        <dbReference type="ARBA" id="ARBA00023110"/>
    </source>
</evidence>
<evidence type="ECO:0000256" key="6">
    <source>
        <dbReference type="PROSITE-ProRule" id="PRU00277"/>
    </source>
</evidence>
<gene>
    <name evidence="9" type="ORF">BB561_003731</name>
</gene>
<evidence type="ECO:0000256" key="5">
    <source>
        <dbReference type="ARBA" id="ARBA00023235"/>
    </source>
</evidence>
<evidence type="ECO:0000259" key="8">
    <source>
        <dbReference type="PROSITE" id="PS50059"/>
    </source>
</evidence>
<dbReference type="Gene3D" id="2.60.120.340">
    <property type="entry name" value="Nucleoplasmin core domain"/>
    <property type="match status" value="1"/>
</dbReference>
<dbReference type="FunFam" id="3.10.50.40:FF:000006">
    <property type="entry name" value="Peptidyl-prolyl cis-trans isomerase"/>
    <property type="match status" value="1"/>
</dbReference>
<keyword evidence="5 6" id="KW-0413">Isomerase</keyword>
<evidence type="ECO:0000256" key="1">
    <source>
        <dbReference type="ARBA" id="ARBA00000971"/>
    </source>
</evidence>
<dbReference type="Gene3D" id="3.10.50.40">
    <property type="match status" value="1"/>
</dbReference>
<dbReference type="GO" id="GO:0003755">
    <property type="term" value="F:peptidyl-prolyl cis-trans isomerase activity"/>
    <property type="evidence" value="ECO:0007669"/>
    <property type="project" value="UniProtKB-KW"/>
</dbReference>
<dbReference type="InterPro" id="IPR023566">
    <property type="entry name" value="PPIase_Fpr3/Fpr4-like"/>
</dbReference>
<dbReference type="GO" id="GO:0005730">
    <property type="term" value="C:nucleolus"/>
    <property type="evidence" value="ECO:0007669"/>
    <property type="project" value="TreeGrafter"/>
</dbReference>
<dbReference type="Pfam" id="PF00254">
    <property type="entry name" value="FKBP_C"/>
    <property type="match status" value="1"/>
</dbReference>
<organism evidence="9 10">
    <name type="scientific">Smittium simulii</name>
    <dbReference type="NCBI Taxonomy" id="133385"/>
    <lineage>
        <taxon>Eukaryota</taxon>
        <taxon>Fungi</taxon>
        <taxon>Fungi incertae sedis</taxon>
        <taxon>Zoopagomycota</taxon>
        <taxon>Kickxellomycotina</taxon>
        <taxon>Harpellomycetes</taxon>
        <taxon>Harpellales</taxon>
        <taxon>Legeriomycetaceae</taxon>
        <taxon>Smittium</taxon>
    </lineage>
</organism>
<feature type="compositionally biased region" description="Acidic residues" evidence="7">
    <location>
        <begin position="107"/>
        <end position="135"/>
    </location>
</feature>
<comment type="catalytic activity">
    <reaction evidence="1 6">
        <text>[protein]-peptidylproline (omega=180) = [protein]-peptidylproline (omega=0)</text>
        <dbReference type="Rhea" id="RHEA:16237"/>
        <dbReference type="Rhea" id="RHEA-COMP:10747"/>
        <dbReference type="Rhea" id="RHEA-COMP:10748"/>
        <dbReference type="ChEBI" id="CHEBI:83833"/>
        <dbReference type="ChEBI" id="CHEBI:83834"/>
        <dbReference type="EC" id="5.2.1.8"/>
    </reaction>
</comment>
<dbReference type="OrthoDB" id="1902587at2759"/>
<dbReference type="InterPro" id="IPR001179">
    <property type="entry name" value="PPIase_FKBP_dom"/>
</dbReference>